<evidence type="ECO:0000256" key="1">
    <source>
        <dbReference type="SAM" id="MobiDB-lite"/>
    </source>
</evidence>
<feature type="region of interest" description="Disordered" evidence="1">
    <location>
        <begin position="169"/>
        <end position="202"/>
    </location>
</feature>
<gene>
    <name evidence="2" type="ORF">LCIVAC01_00970</name>
</gene>
<feature type="compositionally biased region" description="Acidic residues" evidence="1">
    <location>
        <begin position="96"/>
        <end position="127"/>
    </location>
</feature>
<name>A0A481YQ31_9VIRU</name>
<feature type="compositionally biased region" description="Basic residues" evidence="1">
    <location>
        <begin position="79"/>
        <end position="90"/>
    </location>
</feature>
<dbReference type="EMBL" id="MK500313">
    <property type="protein sequence ID" value="QBK85288.1"/>
    <property type="molecule type" value="Genomic_DNA"/>
</dbReference>
<accession>A0A481YQ31</accession>
<reference evidence="2" key="1">
    <citation type="journal article" date="2019" name="MBio">
        <title>Virus Genomes from Deep Sea Sediments Expand the Ocean Megavirome and Support Independent Origins of Viral Gigantism.</title>
        <authorList>
            <person name="Backstrom D."/>
            <person name="Yutin N."/>
            <person name="Jorgensen S.L."/>
            <person name="Dharamshi J."/>
            <person name="Homa F."/>
            <person name="Zaremba-Niedwiedzka K."/>
            <person name="Spang A."/>
            <person name="Wolf Y.I."/>
            <person name="Koonin E.V."/>
            <person name="Ettema T.J."/>
        </authorList>
    </citation>
    <scope>NUCLEOTIDE SEQUENCE</scope>
</reference>
<feature type="compositionally biased region" description="Acidic residues" evidence="1">
    <location>
        <begin position="180"/>
        <end position="192"/>
    </location>
</feature>
<proteinExistence type="predicted"/>
<evidence type="ECO:0000313" key="2">
    <source>
        <dbReference type="EMBL" id="QBK85288.1"/>
    </source>
</evidence>
<protein>
    <submittedName>
        <fullName evidence="2">Uncharacterized protein</fullName>
    </submittedName>
</protein>
<organism evidence="2">
    <name type="scientific">Iridovirus LCIVAC01</name>
    <dbReference type="NCBI Taxonomy" id="2506607"/>
    <lineage>
        <taxon>Viruses</taxon>
        <taxon>Varidnaviria</taxon>
        <taxon>Bamfordvirae</taxon>
        <taxon>Nucleocytoviricota</taxon>
        <taxon>Megaviricetes</taxon>
        <taxon>Pimascovirales</taxon>
        <taxon>Pimascovirales incertae sedis</taxon>
        <taxon>Iridoviridae</taxon>
    </lineage>
</organism>
<feature type="region of interest" description="Disordered" evidence="1">
    <location>
        <begin position="73"/>
        <end position="155"/>
    </location>
</feature>
<sequence>MSFTKMSELTYKDYNKTRLVVRGDRSKYDRIIRNLGGRWYGKLKEGPGWTISRDKEPELKKLLGIVQEDESLNNMKTSAKSRKNQKKYHRAISEHEESDEEDNNFVDEKEEEDVESSDDESSEEEDEQVIKDKIHKPRKVVVRRKKTSPKYRRRNDDILTYYKSFARSPEQRRYVASDSSSDEDYTSSDDSLDYAQSPRKTKTVEYTELAREVRNVQRRLFEVELRLKKKKKHNN</sequence>
<feature type="compositionally biased region" description="Basic residues" evidence="1">
    <location>
        <begin position="133"/>
        <end position="153"/>
    </location>
</feature>